<dbReference type="InterPro" id="IPR011010">
    <property type="entry name" value="DNA_brk_join_enz"/>
</dbReference>
<dbReference type="AlphaFoldDB" id="A0AAC9IVA6"/>
<keyword evidence="2" id="KW-0229">DNA integration</keyword>
<dbReference type="PROSITE" id="PS51898">
    <property type="entry name" value="TYR_RECOMBINASE"/>
    <property type="match status" value="1"/>
</dbReference>
<organism evidence="6 7">
    <name type="scientific">Polynucleobacter asymbioticus</name>
    <dbReference type="NCBI Taxonomy" id="576611"/>
    <lineage>
        <taxon>Bacteria</taxon>
        <taxon>Pseudomonadati</taxon>
        <taxon>Pseudomonadota</taxon>
        <taxon>Betaproteobacteria</taxon>
        <taxon>Burkholderiales</taxon>
        <taxon>Burkholderiaceae</taxon>
        <taxon>Polynucleobacter</taxon>
    </lineage>
</organism>
<evidence type="ECO:0000256" key="3">
    <source>
        <dbReference type="ARBA" id="ARBA00023125"/>
    </source>
</evidence>
<dbReference type="GO" id="GO:0006310">
    <property type="term" value="P:DNA recombination"/>
    <property type="evidence" value="ECO:0007669"/>
    <property type="project" value="UniProtKB-KW"/>
</dbReference>
<reference evidence="6" key="1">
    <citation type="journal article" date="2017" name="Appl. Environ. Microbiol.">
        <title>Microdiversification of a pelagic Polynucleobacter species is mainly driven by acquisition of genomic islands from a partially interspecific gene pool.</title>
        <authorList>
            <person name="Hoetzinger M."/>
            <person name="Hahn M.W."/>
            <person name="Jezberova J."/>
            <person name="Schmidt J."/>
            <person name="Koll U."/>
        </authorList>
    </citation>
    <scope>NUCLEOTIDE SEQUENCE</scope>
    <source>
        <strain evidence="6">MWH-RechtKol4</strain>
    </source>
</reference>
<sequence length="337" mass="38650">MKQRRDGLLPRMQAITRKKGIYYRYITRDNKHVGLGYDLNNAIKTVLEINGKVTDIGKISKLWEIYSSSADFLSLSKNTQKEYKDCAKPLLKIFGDVYAGHIKAPWIYRYLTVERASAPVRANREKSLLSNLIDLAIRRGEAEFNPCKQVRRNVEQPRTESPSKDDFEGFMTWLRNQGGRRLAIAQMAEFCAYSGSRKIEFLNLTWHQVDFEGQVIRVPRAKQRGAKKGNVIDAISMSPNLLDLMVTIRESNANLNYVFPTQKGMPYTASGFKGMWGKLKREAKVAKIEFNATFHDLRAYYATTHKAETGLLPDLHANPQTTARVYDRSKEFKRRAV</sequence>
<evidence type="ECO:0000256" key="2">
    <source>
        <dbReference type="ARBA" id="ARBA00022908"/>
    </source>
</evidence>
<dbReference type="SUPFAM" id="SSF56349">
    <property type="entry name" value="DNA breaking-rejoining enzymes"/>
    <property type="match status" value="1"/>
</dbReference>
<dbReference type="RefSeq" id="WP_071539371.1">
    <property type="nucleotide sequence ID" value="NZ_CP015016.1"/>
</dbReference>
<dbReference type="EMBL" id="CP015017">
    <property type="protein sequence ID" value="APC01365.1"/>
    <property type="molecule type" value="Genomic_DNA"/>
</dbReference>
<dbReference type="InterPro" id="IPR050808">
    <property type="entry name" value="Phage_Integrase"/>
</dbReference>
<dbReference type="InterPro" id="IPR002104">
    <property type="entry name" value="Integrase_catalytic"/>
</dbReference>
<dbReference type="GO" id="GO:0003677">
    <property type="term" value="F:DNA binding"/>
    <property type="evidence" value="ECO:0007669"/>
    <property type="project" value="UniProtKB-KW"/>
</dbReference>
<gene>
    <name evidence="6" type="ORF">AOC25_06925</name>
</gene>
<keyword evidence="3" id="KW-0238">DNA-binding</keyword>
<dbReference type="Pfam" id="PF00589">
    <property type="entry name" value="Phage_integrase"/>
    <property type="match status" value="1"/>
</dbReference>
<dbReference type="Gene3D" id="1.10.150.130">
    <property type="match status" value="1"/>
</dbReference>
<dbReference type="Proteomes" id="UP000182060">
    <property type="component" value="Chromosome"/>
</dbReference>
<evidence type="ECO:0000313" key="7">
    <source>
        <dbReference type="Proteomes" id="UP000182060"/>
    </source>
</evidence>
<name>A0AAC9IVA6_9BURK</name>
<keyword evidence="4" id="KW-0233">DNA recombination</keyword>
<dbReference type="InterPro" id="IPR013762">
    <property type="entry name" value="Integrase-like_cat_sf"/>
</dbReference>
<evidence type="ECO:0000313" key="6">
    <source>
        <dbReference type="EMBL" id="APC01365.1"/>
    </source>
</evidence>
<dbReference type="PANTHER" id="PTHR30629:SF2">
    <property type="entry name" value="PROPHAGE INTEGRASE INTS-RELATED"/>
    <property type="match status" value="1"/>
</dbReference>
<protein>
    <recommendedName>
        <fullName evidence="5">Tyr recombinase domain-containing protein</fullName>
    </recommendedName>
</protein>
<dbReference type="GO" id="GO:0015074">
    <property type="term" value="P:DNA integration"/>
    <property type="evidence" value="ECO:0007669"/>
    <property type="project" value="UniProtKB-KW"/>
</dbReference>
<evidence type="ECO:0000256" key="1">
    <source>
        <dbReference type="ARBA" id="ARBA00008857"/>
    </source>
</evidence>
<proteinExistence type="inferred from homology"/>
<dbReference type="PANTHER" id="PTHR30629">
    <property type="entry name" value="PROPHAGE INTEGRASE"/>
    <property type="match status" value="1"/>
</dbReference>
<dbReference type="Gene3D" id="1.10.443.10">
    <property type="entry name" value="Intergrase catalytic core"/>
    <property type="match status" value="1"/>
</dbReference>
<feature type="domain" description="Tyr recombinase" evidence="5">
    <location>
        <begin position="157"/>
        <end position="337"/>
    </location>
</feature>
<dbReference type="InterPro" id="IPR010998">
    <property type="entry name" value="Integrase_recombinase_N"/>
</dbReference>
<evidence type="ECO:0000259" key="5">
    <source>
        <dbReference type="PROSITE" id="PS51898"/>
    </source>
</evidence>
<accession>A0AAC9IVA6</accession>
<evidence type="ECO:0000256" key="4">
    <source>
        <dbReference type="ARBA" id="ARBA00023172"/>
    </source>
</evidence>
<comment type="similarity">
    <text evidence="1">Belongs to the 'phage' integrase family.</text>
</comment>